<evidence type="ECO:0000313" key="3">
    <source>
        <dbReference type="EMBL" id="GAA1990204.1"/>
    </source>
</evidence>
<evidence type="ECO:0000256" key="1">
    <source>
        <dbReference type="SAM" id="MobiDB-lite"/>
    </source>
</evidence>
<feature type="signal peptide" evidence="2">
    <location>
        <begin position="1"/>
        <end position="25"/>
    </location>
</feature>
<keyword evidence="4" id="KW-1185">Reference proteome</keyword>
<organism evidence="3 4">
    <name type="scientific">Nocardiopsis rhodophaea</name>
    <dbReference type="NCBI Taxonomy" id="280238"/>
    <lineage>
        <taxon>Bacteria</taxon>
        <taxon>Bacillati</taxon>
        <taxon>Actinomycetota</taxon>
        <taxon>Actinomycetes</taxon>
        <taxon>Streptosporangiales</taxon>
        <taxon>Nocardiopsidaceae</taxon>
        <taxon>Nocardiopsis</taxon>
    </lineage>
</organism>
<evidence type="ECO:0000256" key="2">
    <source>
        <dbReference type="SAM" id="SignalP"/>
    </source>
</evidence>
<comment type="caution">
    <text evidence="3">The sequence shown here is derived from an EMBL/GenBank/DDBJ whole genome shotgun (WGS) entry which is preliminary data.</text>
</comment>
<proteinExistence type="predicted"/>
<name>A0ABN2SRB4_9ACTN</name>
<evidence type="ECO:0008006" key="5">
    <source>
        <dbReference type="Google" id="ProtNLM"/>
    </source>
</evidence>
<reference evidence="3 4" key="1">
    <citation type="journal article" date="2019" name="Int. J. Syst. Evol. Microbiol.">
        <title>The Global Catalogue of Microorganisms (GCM) 10K type strain sequencing project: providing services to taxonomists for standard genome sequencing and annotation.</title>
        <authorList>
            <consortium name="The Broad Institute Genomics Platform"/>
            <consortium name="The Broad Institute Genome Sequencing Center for Infectious Disease"/>
            <person name="Wu L."/>
            <person name="Ma J."/>
        </authorList>
    </citation>
    <scope>NUCLEOTIDE SEQUENCE [LARGE SCALE GENOMIC DNA]</scope>
    <source>
        <strain evidence="3 4">JCM 15313</strain>
    </source>
</reference>
<dbReference type="Proteomes" id="UP001501585">
    <property type="component" value="Unassembled WGS sequence"/>
</dbReference>
<accession>A0ABN2SRB4</accession>
<keyword evidence="2" id="KW-0732">Signal</keyword>
<protein>
    <recommendedName>
        <fullName evidence="5">Lipoprotein</fullName>
    </recommendedName>
</protein>
<dbReference type="PROSITE" id="PS51257">
    <property type="entry name" value="PROKAR_LIPOPROTEIN"/>
    <property type="match status" value="1"/>
</dbReference>
<dbReference type="RefSeq" id="WP_344104993.1">
    <property type="nucleotide sequence ID" value="NZ_BAAAPC010000005.1"/>
</dbReference>
<feature type="chain" id="PRO_5046765660" description="Lipoprotein" evidence="2">
    <location>
        <begin position="26"/>
        <end position="186"/>
    </location>
</feature>
<feature type="region of interest" description="Disordered" evidence="1">
    <location>
        <begin position="29"/>
        <end position="53"/>
    </location>
</feature>
<gene>
    <name evidence="3" type="ORF">GCM10009799_15160</name>
</gene>
<dbReference type="EMBL" id="BAAAPC010000005">
    <property type="protein sequence ID" value="GAA1990204.1"/>
    <property type="molecule type" value="Genomic_DNA"/>
</dbReference>
<sequence>MRTPLKASVCAVALAALLSGCGMFGGSDGADDKDEKKGQDQAAQDPGSAPDAEDVIGEATFTTQYETDAKFEIHALTVRGELLQMDFSIAPERPDGRSRLNLYNQFGNVSEFVYLVDTQNLRRHSIVRADGRLAPDIVKTHLSYDEPTQLSAIFAAPAEDTDAMDVYFYQFPPIMNVPVTRAEGVS</sequence>
<evidence type="ECO:0000313" key="4">
    <source>
        <dbReference type="Proteomes" id="UP001501585"/>
    </source>
</evidence>